<accession>A0A316U2T4</accession>
<proteinExistence type="predicted"/>
<dbReference type="Proteomes" id="UP000245942">
    <property type="component" value="Unassembled WGS sequence"/>
</dbReference>
<reference evidence="2 3" key="1">
    <citation type="journal article" date="2018" name="Mol. Biol. Evol.">
        <title>Broad Genomic Sampling Reveals a Smut Pathogenic Ancestry of the Fungal Clade Ustilaginomycotina.</title>
        <authorList>
            <person name="Kijpornyongpan T."/>
            <person name="Mondo S.J."/>
            <person name="Barry K."/>
            <person name="Sandor L."/>
            <person name="Lee J."/>
            <person name="Lipzen A."/>
            <person name="Pangilinan J."/>
            <person name="LaButti K."/>
            <person name="Hainaut M."/>
            <person name="Henrissat B."/>
            <person name="Grigoriev I.V."/>
            <person name="Spatafora J.W."/>
            <person name="Aime M.C."/>
        </authorList>
    </citation>
    <scope>NUCLEOTIDE SEQUENCE [LARGE SCALE GENOMIC DNA]</scope>
    <source>
        <strain evidence="2 3">MCA 4718</strain>
    </source>
</reference>
<protein>
    <submittedName>
        <fullName evidence="2">Uncharacterized protein</fullName>
    </submittedName>
</protein>
<dbReference type="EMBL" id="KZ819330">
    <property type="protein sequence ID" value="PWN19632.1"/>
    <property type="molecule type" value="Genomic_DNA"/>
</dbReference>
<organism evidence="2 3">
    <name type="scientific">Pseudomicrostroma glucosiphilum</name>
    <dbReference type="NCBI Taxonomy" id="1684307"/>
    <lineage>
        <taxon>Eukaryota</taxon>
        <taxon>Fungi</taxon>
        <taxon>Dikarya</taxon>
        <taxon>Basidiomycota</taxon>
        <taxon>Ustilaginomycotina</taxon>
        <taxon>Exobasidiomycetes</taxon>
        <taxon>Microstromatales</taxon>
        <taxon>Microstromatales incertae sedis</taxon>
        <taxon>Pseudomicrostroma</taxon>
    </lineage>
</organism>
<name>A0A316U2T4_9BASI</name>
<evidence type="ECO:0000313" key="3">
    <source>
        <dbReference type="Proteomes" id="UP000245942"/>
    </source>
</evidence>
<keyword evidence="3" id="KW-1185">Reference proteome</keyword>
<sequence length="348" mass="38407">MSLPTFPWLRTRITIQSFASNSRTRIRTRLFGHRGLSLRILRTGRRCHHHSTALHSAADALSDVLSVPGGFRAASRTGLGPCVGYSCRAGSDQGSLALGCPHRLRLHNLTLGHFDPRGGSHGLASKNGPTNDRSTRADAPAPPPVRNRSFFMAKAVQAVQRLGLRPEDPGYRDEVRRSYGLMSEMFARNPRCEYCQVLMVPVAGSSPYGPNTILPSMPSLDAIHPRSKGGTYAHDNFRLIDVGCNFVNLDLTGDEAAVLIGRLEAGRVLDVDANGMLCPATRSRVDKDTMFAIVVEAWARRTVRLVRQHNRQQHRHSADITVAELVPKIVRLQNIRIETHLVSSYLCI</sequence>
<evidence type="ECO:0000256" key="1">
    <source>
        <dbReference type="SAM" id="MobiDB-lite"/>
    </source>
</evidence>
<evidence type="ECO:0000313" key="2">
    <source>
        <dbReference type="EMBL" id="PWN19632.1"/>
    </source>
</evidence>
<dbReference type="AlphaFoldDB" id="A0A316U2T4"/>
<dbReference type="GeneID" id="37012650"/>
<gene>
    <name evidence="2" type="ORF">BCV69DRAFT_27019</name>
</gene>
<feature type="region of interest" description="Disordered" evidence="1">
    <location>
        <begin position="117"/>
        <end position="146"/>
    </location>
</feature>
<dbReference type="RefSeq" id="XP_025346792.1">
    <property type="nucleotide sequence ID" value="XM_025490916.1"/>
</dbReference>